<evidence type="ECO:0000313" key="10">
    <source>
        <dbReference type="EMBL" id="PHT71000.1"/>
    </source>
</evidence>
<dbReference type="Pfam" id="PF14533">
    <property type="entry name" value="USP7_C2"/>
    <property type="match status" value="1"/>
</dbReference>
<proteinExistence type="inferred from homology"/>
<protein>
    <recommendedName>
        <fullName evidence="3">ubiquitinyl hydrolase 1</fullName>
        <ecNumber evidence="3">3.4.19.12</ecNumber>
    </recommendedName>
</protein>
<feature type="domain" description="Ubiquitin carboxyl-terminal hydrolase 7 ICP0-binding" evidence="8">
    <location>
        <begin position="154"/>
        <end position="287"/>
    </location>
</feature>
<dbReference type="GO" id="GO:0006508">
    <property type="term" value="P:proteolysis"/>
    <property type="evidence" value="ECO:0007669"/>
    <property type="project" value="UniProtKB-KW"/>
</dbReference>
<dbReference type="GO" id="GO:0004843">
    <property type="term" value="F:cysteine-type deubiquitinase activity"/>
    <property type="evidence" value="ECO:0007669"/>
    <property type="project" value="UniProtKB-EC"/>
</dbReference>
<evidence type="ECO:0000256" key="4">
    <source>
        <dbReference type="ARBA" id="ARBA00022670"/>
    </source>
</evidence>
<accession>A0A2G2YMP0</accession>
<evidence type="ECO:0000256" key="1">
    <source>
        <dbReference type="ARBA" id="ARBA00000707"/>
    </source>
</evidence>
<evidence type="ECO:0000313" key="11">
    <source>
        <dbReference type="Proteomes" id="UP000222542"/>
    </source>
</evidence>
<keyword evidence="11" id="KW-1185">Reference proteome</keyword>
<reference evidence="10 11" key="2">
    <citation type="journal article" date="2017" name="Genome Biol.">
        <title>New reference genome sequences of hot pepper reveal the massive evolution of plant disease-resistance genes by retroduplication.</title>
        <authorList>
            <person name="Kim S."/>
            <person name="Park J."/>
            <person name="Yeom S.I."/>
            <person name="Kim Y.M."/>
            <person name="Seo E."/>
            <person name="Kim K.T."/>
            <person name="Kim M.S."/>
            <person name="Lee J.M."/>
            <person name="Cheong K."/>
            <person name="Shin H.S."/>
            <person name="Kim S.B."/>
            <person name="Han K."/>
            <person name="Lee J."/>
            <person name="Park M."/>
            <person name="Lee H.A."/>
            <person name="Lee H.Y."/>
            <person name="Lee Y."/>
            <person name="Oh S."/>
            <person name="Lee J.H."/>
            <person name="Choi E."/>
            <person name="Choi E."/>
            <person name="Lee S.E."/>
            <person name="Jeon J."/>
            <person name="Kim H."/>
            <person name="Choi G."/>
            <person name="Song H."/>
            <person name="Lee J."/>
            <person name="Lee S.C."/>
            <person name="Kwon J.K."/>
            <person name="Lee H.Y."/>
            <person name="Koo N."/>
            <person name="Hong Y."/>
            <person name="Kim R.W."/>
            <person name="Kang W.H."/>
            <person name="Huh J.H."/>
            <person name="Kang B.C."/>
            <person name="Yang T.J."/>
            <person name="Lee Y.H."/>
            <person name="Bennetzen J.L."/>
            <person name="Choi D."/>
        </authorList>
    </citation>
    <scope>NUCLEOTIDE SEQUENCE [LARGE SCALE GENOMIC DNA]</scope>
    <source>
        <strain evidence="11">cv. CM334</strain>
    </source>
</reference>
<keyword evidence="5" id="KW-0833">Ubl conjugation pathway</keyword>
<dbReference type="EC" id="3.4.19.12" evidence="3"/>
<dbReference type="AlphaFoldDB" id="A0A2G2YMP0"/>
<evidence type="ECO:0000256" key="2">
    <source>
        <dbReference type="ARBA" id="ARBA00009085"/>
    </source>
</evidence>
<keyword evidence="4" id="KW-0645">Protease</keyword>
<evidence type="ECO:0000256" key="3">
    <source>
        <dbReference type="ARBA" id="ARBA00012759"/>
    </source>
</evidence>
<reference evidence="10 11" key="1">
    <citation type="journal article" date="2014" name="Nat. Genet.">
        <title>Genome sequence of the hot pepper provides insights into the evolution of pungency in Capsicum species.</title>
        <authorList>
            <person name="Kim S."/>
            <person name="Park M."/>
            <person name="Yeom S.I."/>
            <person name="Kim Y.M."/>
            <person name="Lee J.M."/>
            <person name="Lee H.A."/>
            <person name="Seo E."/>
            <person name="Choi J."/>
            <person name="Cheong K."/>
            <person name="Kim K.T."/>
            <person name="Jung K."/>
            <person name="Lee G.W."/>
            <person name="Oh S.K."/>
            <person name="Bae C."/>
            <person name="Kim S.B."/>
            <person name="Lee H.Y."/>
            <person name="Kim S.Y."/>
            <person name="Kim M.S."/>
            <person name="Kang B.C."/>
            <person name="Jo Y.D."/>
            <person name="Yang H.B."/>
            <person name="Jeong H.J."/>
            <person name="Kang W.H."/>
            <person name="Kwon J.K."/>
            <person name="Shin C."/>
            <person name="Lim J.Y."/>
            <person name="Park J.H."/>
            <person name="Huh J.H."/>
            <person name="Kim J.S."/>
            <person name="Kim B.D."/>
            <person name="Cohen O."/>
            <person name="Paran I."/>
            <person name="Suh M.C."/>
            <person name="Lee S.B."/>
            <person name="Kim Y.K."/>
            <person name="Shin Y."/>
            <person name="Noh S.J."/>
            <person name="Park J."/>
            <person name="Seo Y.S."/>
            <person name="Kwon S.Y."/>
            <person name="Kim H.A."/>
            <person name="Park J.M."/>
            <person name="Kim H.J."/>
            <person name="Choi S.B."/>
            <person name="Bosland P.W."/>
            <person name="Reeves G."/>
            <person name="Jo S.H."/>
            <person name="Lee B.W."/>
            <person name="Cho H.T."/>
            <person name="Choi H.S."/>
            <person name="Lee M.S."/>
            <person name="Yu Y."/>
            <person name="Do Choi Y."/>
            <person name="Park B.S."/>
            <person name="van Deynze A."/>
            <person name="Ashrafi H."/>
            <person name="Hill T."/>
            <person name="Kim W.T."/>
            <person name="Pai H.S."/>
            <person name="Ahn H.K."/>
            <person name="Yeam I."/>
            <person name="Giovannoni J.J."/>
            <person name="Rose J.K."/>
            <person name="Sorensen I."/>
            <person name="Lee S.J."/>
            <person name="Kim R.W."/>
            <person name="Choi I.Y."/>
            <person name="Choi B.S."/>
            <person name="Lim J.S."/>
            <person name="Lee Y.H."/>
            <person name="Choi D."/>
        </authorList>
    </citation>
    <scope>NUCLEOTIDE SEQUENCE [LARGE SCALE GENOMIC DNA]</scope>
    <source>
        <strain evidence="11">cv. CM334</strain>
    </source>
</reference>
<comment type="similarity">
    <text evidence="2">Belongs to the peptidase C19 family.</text>
</comment>
<name>A0A2G2YMP0_CAPAN</name>
<feature type="domain" description="Ubiquitin carboxyl-terminal hydrolase C-terminal" evidence="9">
    <location>
        <begin position="297"/>
        <end position="375"/>
    </location>
</feature>
<evidence type="ECO:0000256" key="7">
    <source>
        <dbReference type="ARBA" id="ARBA00022807"/>
    </source>
</evidence>
<dbReference type="EMBL" id="AYRZ02000010">
    <property type="protein sequence ID" value="PHT71000.1"/>
    <property type="molecule type" value="Genomic_DNA"/>
</dbReference>
<keyword evidence="6 10" id="KW-0378">Hydrolase</keyword>
<evidence type="ECO:0000256" key="5">
    <source>
        <dbReference type="ARBA" id="ARBA00022786"/>
    </source>
</evidence>
<gene>
    <name evidence="10" type="ORF">T459_26104</name>
</gene>
<comment type="caution">
    <text evidence="10">The sequence shown here is derived from an EMBL/GenBank/DDBJ whole genome shotgun (WGS) entry which is preliminary data.</text>
</comment>
<dbReference type="Gramene" id="PHT71000">
    <property type="protein sequence ID" value="PHT71000"/>
    <property type="gene ID" value="T459_26104"/>
</dbReference>
<dbReference type="Proteomes" id="UP000222542">
    <property type="component" value="Unassembled WGS sequence"/>
</dbReference>
<dbReference type="Pfam" id="PF12436">
    <property type="entry name" value="USP7_ICP0_bdg"/>
    <property type="match status" value="2"/>
</dbReference>
<evidence type="ECO:0000256" key="6">
    <source>
        <dbReference type="ARBA" id="ARBA00022801"/>
    </source>
</evidence>
<feature type="domain" description="Ubiquitin carboxyl-terminal hydrolase 7 ICP0-binding" evidence="8">
    <location>
        <begin position="9"/>
        <end position="129"/>
    </location>
</feature>
<dbReference type="STRING" id="4072.A0A2G2YMP0"/>
<organism evidence="10 11">
    <name type="scientific">Capsicum annuum</name>
    <name type="common">Capsicum pepper</name>
    <dbReference type="NCBI Taxonomy" id="4072"/>
    <lineage>
        <taxon>Eukaryota</taxon>
        <taxon>Viridiplantae</taxon>
        <taxon>Streptophyta</taxon>
        <taxon>Embryophyta</taxon>
        <taxon>Tracheophyta</taxon>
        <taxon>Spermatophyta</taxon>
        <taxon>Magnoliopsida</taxon>
        <taxon>eudicotyledons</taxon>
        <taxon>Gunneridae</taxon>
        <taxon>Pentapetalae</taxon>
        <taxon>asterids</taxon>
        <taxon>lamiids</taxon>
        <taxon>Solanales</taxon>
        <taxon>Solanaceae</taxon>
        <taxon>Solanoideae</taxon>
        <taxon>Capsiceae</taxon>
        <taxon>Capsicum</taxon>
    </lineage>
</organism>
<evidence type="ECO:0000259" key="8">
    <source>
        <dbReference type="Pfam" id="PF12436"/>
    </source>
</evidence>
<comment type="catalytic activity">
    <reaction evidence="1">
        <text>Thiol-dependent hydrolysis of ester, thioester, amide, peptide and isopeptide bonds formed by the C-terminal Gly of ubiquitin (a 76-residue protein attached to proteins as an intracellular targeting signal).</text>
        <dbReference type="EC" id="3.4.19.12"/>
    </reaction>
</comment>
<keyword evidence="7" id="KW-0788">Thiol protease</keyword>
<sequence>MVYLSVQFQRYWLWAKRQNHTYRPNRPLTAQEEVQSVGQLREVSNKANNAELKLFLEVEFGLELQPVPPPEKIKEDILLFFKLYDPSKEEIRYAGRLFVKGSGKPLEILAKLNELAGFLPDEEIELFEVNFSSSFAASSSTQNIGCDFYLCYLQEIKFEPNVMCEHINRNLSFRGCQLEDGDIICFQKSLRKQGNEQYRFPEVPSFLEYVHNRQVVRFCSLEKSKEDEFTLELSKQNNYDEVVECLARHLHLDDPSKVRLTSHNCYSQHPKPQPIRYHGVDRLTEILSHYNQTSDILYYEVLDIPLRELQGLKTLKVTFYHAAKDEVTIHTIRLPKQSTIGDVLNDLKTKVELSRPDAELRLVEVFYHKIYKVLRCCIASFYTVVLGLLRCFSLLSTQISSLVVNLISFTYFFVF</sequence>
<dbReference type="InterPro" id="IPR024729">
    <property type="entry name" value="USP7_ICP0-binding_dom"/>
</dbReference>
<dbReference type="Gene3D" id="3.10.20.90">
    <property type="entry name" value="Phosphatidylinositol 3-kinase Catalytic Subunit, Chain A, domain 1"/>
    <property type="match status" value="2"/>
</dbReference>
<evidence type="ECO:0000259" key="9">
    <source>
        <dbReference type="Pfam" id="PF14533"/>
    </source>
</evidence>
<dbReference type="InterPro" id="IPR029346">
    <property type="entry name" value="USP_C"/>
</dbReference>